<evidence type="ECO:0000313" key="2">
    <source>
        <dbReference type="Proteomes" id="UP000003165"/>
    </source>
</evidence>
<proteinExistence type="predicted"/>
<dbReference type="eggNOG" id="COG1321">
    <property type="taxonomic scope" value="Bacteria"/>
</dbReference>
<dbReference type="RefSeq" id="WP_008953762.1">
    <property type="nucleotide sequence ID" value="NZ_ACIS01000004.1"/>
</dbReference>
<protein>
    <submittedName>
        <fullName evidence="1">Uncharacterized protein</fullName>
    </submittedName>
</protein>
<accession>B9Z329</accession>
<evidence type="ECO:0000313" key="1">
    <source>
        <dbReference type="EMBL" id="EEG08982.1"/>
    </source>
</evidence>
<dbReference type="InterPro" id="IPR036390">
    <property type="entry name" value="WH_DNA-bd_sf"/>
</dbReference>
<organism evidence="1 2">
    <name type="scientific">Pseudogulbenkiania ferrooxidans 2002</name>
    <dbReference type="NCBI Taxonomy" id="279714"/>
    <lineage>
        <taxon>Bacteria</taxon>
        <taxon>Pseudomonadati</taxon>
        <taxon>Pseudomonadota</taxon>
        <taxon>Betaproteobacteria</taxon>
        <taxon>Neisseriales</taxon>
        <taxon>Chromobacteriaceae</taxon>
        <taxon>Pseudogulbenkiania</taxon>
    </lineage>
</organism>
<keyword evidence="2" id="KW-1185">Reference proteome</keyword>
<dbReference type="EMBL" id="ACIS01000004">
    <property type="protein sequence ID" value="EEG08982.1"/>
    <property type="molecule type" value="Genomic_DNA"/>
</dbReference>
<dbReference type="Proteomes" id="UP000003165">
    <property type="component" value="Unassembled WGS sequence"/>
</dbReference>
<name>B9Z329_9NEIS</name>
<gene>
    <name evidence="1" type="ORF">FuraDRAFT_1742</name>
</gene>
<reference evidence="1 2" key="1">
    <citation type="submission" date="2009-02" db="EMBL/GenBank/DDBJ databases">
        <title>Sequencing of the draft genome and assembly of Lutiella nitroferrum 2002.</title>
        <authorList>
            <consortium name="US DOE Joint Genome Institute (JGI-PGF)"/>
            <person name="Lucas S."/>
            <person name="Copeland A."/>
            <person name="Lapidus A."/>
            <person name="Glavina del Rio T."/>
            <person name="Tice H."/>
            <person name="Bruce D."/>
            <person name="Goodwin L."/>
            <person name="Pitluck S."/>
            <person name="Larimer F."/>
            <person name="Land M.L."/>
            <person name="Hauser L."/>
            <person name="Coates J.D."/>
        </authorList>
    </citation>
    <scope>NUCLEOTIDE SEQUENCE [LARGE SCALE GENOMIC DNA]</scope>
    <source>
        <strain evidence="1 2">2002</strain>
    </source>
</reference>
<comment type="caution">
    <text evidence="1">The sequence shown here is derived from an EMBL/GenBank/DDBJ whole genome shotgun (WGS) entry which is preliminary data.</text>
</comment>
<sequence>MHLRTPVLKTLALKGRMSIQELATATGLTLNEVRSACRTMVPKKLIIREAPGVYRIGYHGQKALKDNAPVRRSTLEPKAWRSMRNLRVFSVEDIQGRIDTGEGQRTQATIRGYINALERAGYVVPMARRAGPDGVMQDRWMLVNNTGFEAPVWRRSRYEMYDPNTRKTVSIAHQKEAA</sequence>
<dbReference type="AlphaFoldDB" id="B9Z329"/>
<dbReference type="SUPFAM" id="SSF46785">
    <property type="entry name" value="Winged helix' DNA-binding domain"/>
    <property type="match status" value="1"/>
</dbReference>